<organism evidence="3 4">
    <name type="scientific">Acetobacter pasteurianus NBRC 3188</name>
    <dbReference type="NCBI Taxonomy" id="1226663"/>
    <lineage>
        <taxon>Bacteria</taxon>
        <taxon>Pseudomonadati</taxon>
        <taxon>Pseudomonadota</taxon>
        <taxon>Alphaproteobacteria</taxon>
        <taxon>Acetobacterales</taxon>
        <taxon>Acetobacteraceae</taxon>
        <taxon>Acetobacter</taxon>
    </lineage>
</organism>
<dbReference type="SUPFAM" id="SSF47413">
    <property type="entry name" value="lambda repressor-like DNA-binding domains"/>
    <property type="match status" value="1"/>
</dbReference>
<name>A0A401WW53_ACEPA</name>
<dbReference type="GO" id="GO:0003677">
    <property type="term" value="F:DNA binding"/>
    <property type="evidence" value="ECO:0007669"/>
    <property type="project" value="InterPro"/>
</dbReference>
<dbReference type="AlphaFoldDB" id="A0A401WW53"/>
<dbReference type="Gene3D" id="1.10.260.40">
    <property type="entry name" value="lambda repressor-like DNA-binding domains"/>
    <property type="match status" value="1"/>
</dbReference>
<accession>A0A401WW53</accession>
<dbReference type="RefSeq" id="WP_183172626.1">
    <property type="nucleotide sequence ID" value="NZ_BDES01000063.1"/>
</dbReference>
<gene>
    <name evidence="3" type="ORF">NBRC3188_2284</name>
</gene>
<dbReference type="InterPro" id="IPR010982">
    <property type="entry name" value="Lambda_DNA-bd_dom_sf"/>
</dbReference>
<evidence type="ECO:0000256" key="1">
    <source>
        <dbReference type="SAM" id="MobiDB-lite"/>
    </source>
</evidence>
<sequence>MICDARTFGQLVKECRKRRALTQKQLALISNVGVRFIIDLECGKPTCHLDKALKVARMAGLKLFSADQSLQRNEAAHSDHTEPDEDGDEGVMLP</sequence>
<evidence type="ECO:0000313" key="4">
    <source>
        <dbReference type="Proteomes" id="UP000287300"/>
    </source>
</evidence>
<dbReference type="Proteomes" id="UP000287300">
    <property type="component" value="Unassembled WGS sequence"/>
</dbReference>
<protein>
    <recommendedName>
        <fullName evidence="2">HTH cro/C1-type domain-containing protein</fullName>
    </recommendedName>
</protein>
<dbReference type="InterPro" id="IPR001387">
    <property type="entry name" value="Cro/C1-type_HTH"/>
</dbReference>
<proteinExistence type="predicted"/>
<feature type="domain" description="HTH cro/C1-type" evidence="2">
    <location>
        <begin position="12"/>
        <end position="44"/>
    </location>
</feature>
<evidence type="ECO:0000259" key="2">
    <source>
        <dbReference type="PROSITE" id="PS50943"/>
    </source>
</evidence>
<dbReference type="CDD" id="cd00093">
    <property type="entry name" value="HTH_XRE"/>
    <property type="match status" value="1"/>
</dbReference>
<feature type="compositionally biased region" description="Acidic residues" evidence="1">
    <location>
        <begin position="82"/>
        <end position="94"/>
    </location>
</feature>
<feature type="region of interest" description="Disordered" evidence="1">
    <location>
        <begin position="70"/>
        <end position="94"/>
    </location>
</feature>
<dbReference type="EMBL" id="BDES01000063">
    <property type="protein sequence ID" value="GCD53587.1"/>
    <property type="molecule type" value="Genomic_DNA"/>
</dbReference>
<evidence type="ECO:0000313" key="3">
    <source>
        <dbReference type="EMBL" id="GCD53587.1"/>
    </source>
</evidence>
<reference evidence="3 4" key="1">
    <citation type="submission" date="2016-06" db="EMBL/GenBank/DDBJ databases">
        <title>Acetobacter pasteurianus NBRC 3188 whole genome sequencing project.</title>
        <authorList>
            <person name="Matsutani M."/>
            <person name="Shiwa Y."/>
            <person name="Okamoto-Kainuma A."/>
            <person name="Ishikawa M."/>
            <person name="Koizumi Y."/>
            <person name="Yoshikawa H."/>
            <person name="Yakushi T."/>
            <person name="Matsushita K."/>
        </authorList>
    </citation>
    <scope>NUCLEOTIDE SEQUENCE [LARGE SCALE GENOMIC DNA]</scope>
    <source>
        <strain evidence="3 4">NBRC 3188</strain>
    </source>
</reference>
<dbReference type="PROSITE" id="PS50943">
    <property type="entry name" value="HTH_CROC1"/>
    <property type="match status" value="1"/>
</dbReference>
<comment type="caution">
    <text evidence="3">The sequence shown here is derived from an EMBL/GenBank/DDBJ whole genome shotgun (WGS) entry which is preliminary data.</text>
</comment>